<feature type="domain" description="MacB-like periplasmic core" evidence="9">
    <location>
        <begin position="22"/>
        <end position="239"/>
    </location>
</feature>
<feature type="transmembrane region" description="Helical" evidence="7">
    <location>
        <begin position="361"/>
        <end position="390"/>
    </location>
</feature>
<comment type="subcellular location">
    <subcellularLocation>
        <location evidence="1">Cell membrane</location>
        <topology evidence="1">Multi-pass membrane protein</topology>
    </subcellularLocation>
</comment>
<dbReference type="EMBL" id="MHLY01000014">
    <property type="protein sequence ID" value="OGZ18526.1"/>
    <property type="molecule type" value="Genomic_DNA"/>
</dbReference>
<dbReference type="Pfam" id="PF12704">
    <property type="entry name" value="MacB_PCD"/>
    <property type="match status" value="1"/>
</dbReference>
<dbReference type="InterPro" id="IPR050250">
    <property type="entry name" value="Macrolide_Exporter_MacB"/>
</dbReference>
<sequence>MNNLGEYFQIAFRNLKTRSLRSWLTIFGIVIGVFLIVSLLSLSEGIKSTITQQLRSLGGEMIFVMPGDLSNPISMFVGGTKLEKEDIDTIKRTTGVDKVLTMSYQGVVSRYGNEGKTLFLSGVSLEEGKEILEKFQGWTLEKGEWPTPGKKEILVGQQVAKAVFKAPVKIGTDINLKGKKFRIVGILNSLGNKTDDSSIYLDMPLYQDLTGEKKGSAQMAMVKIVEGESAEKVAENIKEDLQDTRKRRAGTDVADFSVITSDKMGEIAGNILAVIQLAVIAFASIAIVVGGIGIMNTMFTSVRERTREIGIMKAIGAKNSAVLTIFLFEAGIIGITGGIGGTILGAGLAKLIELYGQVHPMFYFSASVTPGLIAFGLVFSFLVGCFSGFFPARTAAKLKPVEALRRYE</sequence>
<evidence type="ECO:0000256" key="2">
    <source>
        <dbReference type="ARBA" id="ARBA00022475"/>
    </source>
</evidence>
<keyword evidence="5 7" id="KW-0472">Membrane</keyword>
<dbReference type="STRING" id="1801663.A2175_01085"/>
<accession>A0A1G2DY73</accession>
<dbReference type="GO" id="GO:0022857">
    <property type="term" value="F:transmembrane transporter activity"/>
    <property type="evidence" value="ECO:0007669"/>
    <property type="project" value="TreeGrafter"/>
</dbReference>
<dbReference type="AlphaFoldDB" id="A0A1G2DY73"/>
<dbReference type="InterPro" id="IPR025857">
    <property type="entry name" value="MacB_PCD"/>
</dbReference>
<feature type="domain" description="ABC3 transporter permease C-terminal" evidence="8">
    <location>
        <begin position="281"/>
        <end position="400"/>
    </location>
</feature>
<feature type="transmembrane region" description="Helical" evidence="7">
    <location>
        <begin position="271"/>
        <end position="299"/>
    </location>
</feature>
<keyword evidence="4 7" id="KW-1133">Transmembrane helix</keyword>
<dbReference type="PANTHER" id="PTHR30572:SF4">
    <property type="entry name" value="ABC TRANSPORTER PERMEASE YTRF"/>
    <property type="match status" value="1"/>
</dbReference>
<feature type="transmembrane region" description="Helical" evidence="7">
    <location>
        <begin position="320"/>
        <end position="349"/>
    </location>
</feature>
<evidence type="ECO:0000256" key="7">
    <source>
        <dbReference type="SAM" id="Phobius"/>
    </source>
</evidence>
<keyword evidence="3 7" id="KW-0812">Transmembrane</keyword>
<evidence type="ECO:0000259" key="9">
    <source>
        <dbReference type="Pfam" id="PF12704"/>
    </source>
</evidence>
<protein>
    <recommendedName>
        <fullName evidence="12">ABC transporter permease</fullName>
    </recommendedName>
</protein>
<name>A0A1G2DY73_9BACT</name>
<evidence type="ECO:0000256" key="6">
    <source>
        <dbReference type="ARBA" id="ARBA00038076"/>
    </source>
</evidence>
<evidence type="ECO:0000256" key="3">
    <source>
        <dbReference type="ARBA" id="ARBA00022692"/>
    </source>
</evidence>
<evidence type="ECO:0000259" key="8">
    <source>
        <dbReference type="Pfam" id="PF02687"/>
    </source>
</evidence>
<feature type="transmembrane region" description="Helical" evidence="7">
    <location>
        <begin position="20"/>
        <end position="42"/>
    </location>
</feature>
<dbReference type="InterPro" id="IPR003838">
    <property type="entry name" value="ABC3_permease_C"/>
</dbReference>
<organism evidence="10 11">
    <name type="scientific">Candidatus Nealsonbacteria bacterium RBG_13_42_11</name>
    <dbReference type="NCBI Taxonomy" id="1801663"/>
    <lineage>
        <taxon>Bacteria</taxon>
        <taxon>Candidatus Nealsoniibacteriota</taxon>
    </lineage>
</organism>
<evidence type="ECO:0000256" key="4">
    <source>
        <dbReference type="ARBA" id="ARBA00022989"/>
    </source>
</evidence>
<dbReference type="Proteomes" id="UP000176755">
    <property type="component" value="Unassembled WGS sequence"/>
</dbReference>
<dbReference type="GO" id="GO:0005886">
    <property type="term" value="C:plasma membrane"/>
    <property type="evidence" value="ECO:0007669"/>
    <property type="project" value="UniProtKB-SubCell"/>
</dbReference>
<dbReference type="Pfam" id="PF02687">
    <property type="entry name" value="FtsX"/>
    <property type="match status" value="1"/>
</dbReference>
<keyword evidence="2" id="KW-1003">Cell membrane</keyword>
<evidence type="ECO:0000256" key="1">
    <source>
        <dbReference type="ARBA" id="ARBA00004651"/>
    </source>
</evidence>
<proteinExistence type="inferred from homology"/>
<comment type="similarity">
    <text evidence="6">Belongs to the ABC-4 integral membrane protein family.</text>
</comment>
<evidence type="ECO:0000313" key="10">
    <source>
        <dbReference type="EMBL" id="OGZ18526.1"/>
    </source>
</evidence>
<evidence type="ECO:0000313" key="11">
    <source>
        <dbReference type="Proteomes" id="UP000176755"/>
    </source>
</evidence>
<evidence type="ECO:0000256" key="5">
    <source>
        <dbReference type="ARBA" id="ARBA00023136"/>
    </source>
</evidence>
<reference evidence="10 11" key="1">
    <citation type="journal article" date="2016" name="Nat. Commun.">
        <title>Thousands of microbial genomes shed light on interconnected biogeochemical processes in an aquifer system.</title>
        <authorList>
            <person name="Anantharaman K."/>
            <person name="Brown C.T."/>
            <person name="Hug L.A."/>
            <person name="Sharon I."/>
            <person name="Castelle C.J."/>
            <person name="Probst A.J."/>
            <person name="Thomas B.C."/>
            <person name="Singh A."/>
            <person name="Wilkins M.J."/>
            <person name="Karaoz U."/>
            <person name="Brodie E.L."/>
            <person name="Williams K.H."/>
            <person name="Hubbard S.S."/>
            <person name="Banfield J.F."/>
        </authorList>
    </citation>
    <scope>NUCLEOTIDE SEQUENCE [LARGE SCALE GENOMIC DNA]</scope>
</reference>
<evidence type="ECO:0008006" key="12">
    <source>
        <dbReference type="Google" id="ProtNLM"/>
    </source>
</evidence>
<dbReference type="PANTHER" id="PTHR30572">
    <property type="entry name" value="MEMBRANE COMPONENT OF TRANSPORTER-RELATED"/>
    <property type="match status" value="1"/>
</dbReference>
<gene>
    <name evidence="10" type="ORF">A2175_01085</name>
</gene>
<comment type="caution">
    <text evidence="10">The sequence shown here is derived from an EMBL/GenBank/DDBJ whole genome shotgun (WGS) entry which is preliminary data.</text>
</comment>